<gene>
    <name evidence="1" type="ORF">D5S18_19460</name>
</gene>
<keyword evidence="2" id="KW-1185">Reference proteome</keyword>
<evidence type="ECO:0000313" key="2">
    <source>
        <dbReference type="Proteomes" id="UP000266677"/>
    </source>
</evidence>
<name>A0A3A4KGM2_9NOCA</name>
<dbReference type="Proteomes" id="UP000266677">
    <property type="component" value="Unassembled WGS sequence"/>
</dbReference>
<proteinExistence type="predicted"/>
<dbReference type="RefSeq" id="WP_120042485.1">
    <property type="nucleotide sequence ID" value="NZ_QZFU01000023.1"/>
</dbReference>
<organism evidence="1 2">
    <name type="scientific">Nocardia panacis</name>
    <dbReference type="NCBI Taxonomy" id="2340916"/>
    <lineage>
        <taxon>Bacteria</taxon>
        <taxon>Bacillati</taxon>
        <taxon>Actinomycetota</taxon>
        <taxon>Actinomycetes</taxon>
        <taxon>Mycobacteriales</taxon>
        <taxon>Nocardiaceae</taxon>
        <taxon>Nocardia</taxon>
    </lineage>
</organism>
<dbReference type="AlphaFoldDB" id="A0A3A4KGM2"/>
<dbReference type="OrthoDB" id="4525166at2"/>
<comment type="caution">
    <text evidence="1">The sequence shown here is derived from an EMBL/GenBank/DDBJ whole genome shotgun (WGS) entry which is preliminary data.</text>
</comment>
<dbReference type="EMBL" id="QZFU01000023">
    <property type="protein sequence ID" value="RJO73408.1"/>
    <property type="molecule type" value="Genomic_DNA"/>
</dbReference>
<sequence length="172" mass="18960">MLTLKLSDAAVKTLGVVAGFAFLEPPDGLADGLRAHLEKGLTHRGNVLTWAGSTATVDRSGSRLFDLTGWECAASVVHLAEHLPIDTGDGITEPDQRILLLHGIALARALTEHVYRLAPRVGVRFIIDANDTDATFRFHRIRPGEEWNLPDLDTYINSKPVVIDIEPFDRTW</sequence>
<accession>A0A3A4KGM2</accession>
<evidence type="ECO:0000313" key="1">
    <source>
        <dbReference type="EMBL" id="RJO73408.1"/>
    </source>
</evidence>
<reference evidence="1 2" key="1">
    <citation type="submission" date="2018-09" db="EMBL/GenBank/DDBJ databases">
        <title>YIM PH21274 draft genome.</title>
        <authorList>
            <person name="Miao C."/>
        </authorList>
    </citation>
    <scope>NUCLEOTIDE SEQUENCE [LARGE SCALE GENOMIC DNA]</scope>
    <source>
        <strain evidence="1 2">YIM PH 21724</strain>
    </source>
</reference>
<protein>
    <submittedName>
        <fullName evidence="1">Uncharacterized protein</fullName>
    </submittedName>
</protein>